<dbReference type="OrthoDB" id="9778366at2"/>
<dbReference type="KEGG" id="emi:Emin_0600"/>
<name>B2KC28_ELUMP</name>
<dbReference type="SUPFAM" id="SSF48452">
    <property type="entry name" value="TPR-like"/>
    <property type="match status" value="2"/>
</dbReference>
<dbReference type="SMART" id="SM00028">
    <property type="entry name" value="TPR"/>
    <property type="match status" value="6"/>
</dbReference>
<sequence>MIEKLEQLLDAGNHSEVIKKTKNYKGKDGAVYFMIGEARRMLGAFMPAIATYKKAAKLTNDAALKMDILLSLASCERTLGNAEQAFKTASAVYEFADGLDYEDYKIAALQEAGMAQRAWGRLDDALDSLNEVLAHYTAEKDHAGISFILWAKGGIFRLQGKFAEGIKSFKDSLKHAVKAKDKINQAYAYCGLAGIARISGDINACVNNYKLADKIFVKTQDTFGKAYTNCGMANGLRQQGKLDEALKRYKNADELYTIIGDKVDLGFVKWGRADVLKRKNKLQQSLLELKEAEKLFDGSDEKRGQILTRLSMAQVLYALGQKDTAVEMFDAAVAKAKHEGLNTYLEIYT</sequence>
<gene>
    <name evidence="1" type="ordered locus">Emin_0600</name>
</gene>
<reference evidence="1 2" key="1">
    <citation type="journal article" date="2009" name="Appl. Environ. Microbiol.">
        <title>Genomic analysis of 'Elusimicrobium minutum,' the first cultivated representative of the phylum 'Elusimicrobia' (formerly termite group 1).</title>
        <authorList>
            <person name="Herlemann D.P.R."/>
            <person name="Geissinger O."/>
            <person name="Ikeda-Ohtsubo W."/>
            <person name="Kunin V."/>
            <person name="Sun H."/>
            <person name="Lapidus A."/>
            <person name="Hugenholtz P."/>
            <person name="Brune A."/>
        </authorList>
    </citation>
    <scope>NUCLEOTIDE SEQUENCE [LARGE SCALE GENOMIC DNA]</scope>
    <source>
        <strain evidence="1 2">Pei191</strain>
    </source>
</reference>
<dbReference type="PANTHER" id="PTHR10098">
    <property type="entry name" value="RAPSYN-RELATED"/>
    <property type="match status" value="1"/>
</dbReference>
<dbReference type="PANTHER" id="PTHR10098:SF108">
    <property type="entry name" value="TETRATRICOPEPTIDE REPEAT PROTEIN 28"/>
    <property type="match status" value="1"/>
</dbReference>
<evidence type="ECO:0000313" key="1">
    <source>
        <dbReference type="EMBL" id="ACC98155.1"/>
    </source>
</evidence>
<dbReference type="Gene3D" id="1.25.40.10">
    <property type="entry name" value="Tetratricopeptide repeat domain"/>
    <property type="match status" value="2"/>
</dbReference>
<dbReference type="RefSeq" id="WP_012414770.1">
    <property type="nucleotide sequence ID" value="NC_010644.1"/>
</dbReference>
<dbReference type="EMBL" id="CP001055">
    <property type="protein sequence ID" value="ACC98155.1"/>
    <property type="molecule type" value="Genomic_DNA"/>
</dbReference>
<keyword evidence="2" id="KW-1185">Reference proteome</keyword>
<protein>
    <submittedName>
        <fullName evidence="1">Tetratricopeptide domain protein</fullName>
    </submittedName>
</protein>
<dbReference type="STRING" id="445932.Emin_0600"/>
<dbReference type="AlphaFoldDB" id="B2KC28"/>
<dbReference type="HOGENOM" id="CLU_793957_0_0_0"/>
<dbReference type="Proteomes" id="UP000001029">
    <property type="component" value="Chromosome"/>
</dbReference>
<dbReference type="InterPro" id="IPR011990">
    <property type="entry name" value="TPR-like_helical_dom_sf"/>
</dbReference>
<evidence type="ECO:0000313" key="2">
    <source>
        <dbReference type="Proteomes" id="UP000001029"/>
    </source>
</evidence>
<proteinExistence type="predicted"/>
<accession>B2KC28</accession>
<organism evidence="1 2">
    <name type="scientific">Elusimicrobium minutum (strain Pei191)</name>
    <dbReference type="NCBI Taxonomy" id="445932"/>
    <lineage>
        <taxon>Bacteria</taxon>
        <taxon>Pseudomonadati</taxon>
        <taxon>Elusimicrobiota</taxon>
        <taxon>Elusimicrobia</taxon>
        <taxon>Elusimicrobiales</taxon>
        <taxon>Elusimicrobiaceae</taxon>
        <taxon>Elusimicrobium</taxon>
    </lineage>
</organism>
<dbReference type="InterPro" id="IPR019734">
    <property type="entry name" value="TPR_rpt"/>
</dbReference>